<dbReference type="Pfam" id="PF09359">
    <property type="entry name" value="VTC"/>
    <property type="match status" value="1"/>
</dbReference>
<name>A0A0W8IBM5_9MICO</name>
<dbReference type="InterPro" id="IPR018966">
    <property type="entry name" value="VTC_domain"/>
</dbReference>
<gene>
    <name evidence="2" type="ORF">AVL62_15025</name>
</gene>
<dbReference type="OrthoDB" id="148766at2"/>
<dbReference type="AlphaFoldDB" id="A0A0W8IBM5"/>
<protein>
    <recommendedName>
        <fullName evidence="1">VTC domain-containing protein</fullName>
    </recommendedName>
</protein>
<keyword evidence="3" id="KW-1185">Reference proteome</keyword>
<comment type="caution">
    <text evidence="2">The sequence shown here is derived from an EMBL/GenBank/DDBJ whole genome shotgun (WGS) entry which is preliminary data.</text>
</comment>
<proteinExistence type="predicted"/>
<evidence type="ECO:0000313" key="2">
    <source>
        <dbReference type="EMBL" id="KUG57104.1"/>
    </source>
</evidence>
<dbReference type="Proteomes" id="UP000054837">
    <property type="component" value="Unassembled WGS sequence"/>
</dbReference>
<dbReference type="STRING" id="767452.AVL62_15025"/>
<accession>A0A0W8IBM5</accession>
<organism evidence="2 3">
    <name type="scientific">Serinicoccus chungangensis</name>
    <dbReference type="NCBI Taxonomy" id="767452"/>
    <lineage>
        <taxon>Bacteria</taxon>
        <taxon>Bacillati</taxon>
        <taxon>Actinomycetota</taxon>
        <taxon>Actinomycetes</taxon>
        <taxon>Micrococcales</taxon>
        <taxon>Ornithinimicrobiaceae</taxon>
        <taxon>Serinicoccus</taxon>
    </lineage>
</organism>
<evidence type="ECO:0000313" key="3">
    <source>
        <dbReference type="Proteomes" id="UP000054837"/>
    </source>
</evidence>
<dbReference type="RefSeq" id="WP_058890390.1">
    <property type="nucleotide sequence ID" value="NZ_LQBL01000008.1"/>
</dbReference>
<feature type="domain" description="VTC" evidence="1">
    <location>
        <begin position="24"/>
        <end position="231"/>
    </location>
</feature>
<dbReference type="CDD" id="cd07750">
    <property type="entry name" value="PolyPPase_VTC_like"/>
    <property type="match status" value="1"/>
</dbReference>
<evidence type="ECO:0000259" key="1">
    <source>
        <dbReference type="Pfam" id="PF09359"/>
    </source>
</evidence>
<reference evidence="2 3" key="1">
    <citation type="submission" date="2015-12" db="EMBL/GenBank/DDBJ databases">
        <title>Serinicoccus chungangenesis strain CD08_5 genome sequencing and assembly.</title>
        <authorList>
            <person name="Chander A.M."/>
            <person name="Kaur G."/>
            <person name="Nair G.R."/>
            <person name="Dhawan D.K."/>
            <person name="Kochhar R.K."/>
            <person name="Mayilraj S."/>
            <person name="Bhadada S.K."/>
        </authorList>
    </citation>
    <scope>NUCLEOTIDE SEQUENCE [LARGE SCALE GENOMIC DNA]</scope>
    <source>
        <strain evidence="2 3">CD08_5</strain>
    </source>
</reference>
<sequence>MSPLASLSPISLTDLVAESALLTRVDRKYLLTTAQVDAALTDLPAGTRVLEIEGLRRFDYASTYFDTTDRASYRSTATARRRRWKVRTRSYLDTGTCWLEVKTRGPRGTTVKTRQPHPVGMPSALTADAAGFVARTLRDQGVPLPGDGWDAAPALDTAYRRTTLALADGARATIDTALRWTSPDGTELAPEGVAIVETKGGSTPTSLDRALWAAGHRPVRISKFANGLALLDPTLPAHRWHRLLSTTGPLAA</sequence>
<dbReference type="EMBL" id="LQBL01000008">
    <property type="protein sequence ID" value="KUG57104.1"/>
    <property type="molecule type" value="Genomic_DNA"/>
</dbReference>